<comment type="caution">
    <text evidence="1">The sequence shown here is derived from an EMBL/GenBank/DDBJ whole genome shotgun (WGS) entry which is preliminary data.</text>
</comment>
<keyword evidence="2" id="KW-1185">Reference proteome</keyword>
<sequence>MAGMLDVKTITAAISGPISLAVLVTGKNNSILHGGNKAKLWHIPAHSYYWWIVDIQTSSPHISLEYTPGHSRQRATPATLNDEADHFASWAQKHRNQLPVALIPTFFMDEFTFWTPDDRWIESEIKSFINSSMVKAKVQELAIGQHQ</sequence>
<accession>A0AA39PJR5</accession>
<dbReference type="Proteomes" id="UP001175228">
    <property type="component" value="Unassembled WGS sequence"/>
</dbReference>
<name>A0AA39PJR5_9AGAR</name>
<evidence type="ECO:0000313" key="2">
    <source>
        <dbReference type="Proteomes" id="UP001175228"/>
    </source>
</evidence>
<protein>
    <submittedName>
        <fullName evidence="1">Uncharacterized protein</fullName>
    </submittedName>
</protein>
<reference evidence="1" key="1">
    <citation type="submission" date="2023-06" db="EMBL/GenBank/DDBJ databases">
        <authorList>
            <consortium name="Lawrence Berkeley National Laboratory"/>
            <person name="Ahrendt S."/>
            <person name="Sahu N."/>
            <person name="Indic B."/>
            <person name="Wong-Bajracharya J."/>
            <person name="Merenyi Z."/>
            <person name="Ke H.-M."/>
            <person name="Monk M."/>
            <person name="Kocsube S."/>
            <person name="Drula E."/>
            <person name="Lipzen A."/>
            <person name="Balint B."/>
            <person name="Henrissat B."/>
            <person name="Andreopoulos B."/>
            <person name="Martin F.M."/>
            <person name="Harder C.B."/>
            <person name="Rigling D."/>
            <person name="Ford K.L."/>
            <person name="Foster G.D."/>
            <person name="Pangilinan J."/>
            <person name="Papanicolaou A."/>
            <person name="Barry K."/>
            <person name="LaButti K."/>
            <person name="Viragh M."/>
            <person name="Koriabine M."/>
            <person name="Yan M."/>
            <person name="Riley R."/>
            <person name="Champramary S."/>
            <person name="Plett K.L."/>
            <person name="Tsai I.J."/>
            <person name="Slot J."/>
            <person name="Sipos G."/>
            <person name="Plett J."/>
            <person name="Nagy L.G."/>
            <person name="Grigoriev I.V."/>
        </authorList>
    </citation>
    <scope>NUCLEOTIDE SEQUENCE</scope>
    <source>
        <strain evidence="1">HWK02</strain>
    </source>
</reference>
<evidence type="ECO:0000313" key="1">
    <source>
        <dbReference type="EMBL" id="KAK0485575.1"/>
    </source>
</evidence>
<organism evidence="1 2">
    <name type="scientific">Armillaria luteobubalina</name>
    <dbReference type="NCBI Taxonomy" id="153913"/>
    <lineage>
        <taxon>Eukaryota</taxon>
        <taxon>Fungi</taxon>
        <taxon>Dikarya</taxon>
        <taxon>Basidiomycota</taxon>
        <taxon>Agaricomycotina</taxon>
        <taxon>Agaricomycetes</taxon>
        <taxon>Agaricomycetidae</taxon>
        <taxon>Agaricales</taxon>
        <taxon>Marasmiineae</taxon>
        <taxon>Physalacriaceae</taxon>
        <taxon>Armillaria</taxon>
    </lineage>
</organism>
<dbReference type="AlphaFoldDB" id="A0AA39PJR5"/>
<dbReference type="EMBL" id="JAUEPU010000049">
    <property type="protein sequence ID" value="KAK0485575.1"/>
    <property type="molecule type" value="Genomic_DNA"/>
</dbReference>
<proteinExistence type="predicted"/>
<gene>
    <name evidence="1" type="ORF">EDD18DRAFT_1111398</name>
</gene>